<keyword evidence="4" id="KW-1185">Reference proteome</keyword>
<evidence type="ECO:0000256" key="2">
    <source>
        <dbReference type="SAM" id="MobiDB-lite"/>
    </source>
</evidence>
<reference evidence="3 4" key="1">
    <citation type="submission" date="2014-04" db="EMBL/GenBank/DDBJ databases">
        <authorList>
            <consortium name="DOE Joint Genome Institute"/>
            <person name="Kuo A."/>
            <person name="Gay G."/>
            <person name="Dore J."/>
            <person name="Kohler A."/>
            <person name="Nagy L.G."/>
            <person name="Floudas D."/>
            <person name="Copeland A."/>
            <person name="Barry K.W."/>
            <person name="Cichocki N."/>
            <person name="Veneault-Fourrey C."/>
            <person name="LaButti K."/>
            <person name="Lindquist E.A."/>
            <person name="Lipzen A."/>
            <person name="Lundell T."/>
            <person name="Morin E."/>
            <person name="Murat C."/>
            <person name="Sun H."/>
            <person name="Tunlid A."/>
            <person name="Henrissat B."/>
            <person name="Grigoriev I.V."/>
            <person name="Hibbett D.S."/>
            <person name="Martin F."/>
            <person name="Nordberg H.P."/>
            <person name="Cantor M.N."/>
            <person name="Hua S.X."/>
        </authorList>
    </citation>
    <scope>NUCLEOTIDE SEQUENCE [LARGE SCALE GENOMIC DNA]</scope>
    <source>
        <strain evidence="4">h7</strain>
    </source>
</reference>
<dbReference type="CDD" id="cd02440">
    <property type="entry name" value="AdoMet_MTases"/>
    <property type="match status" value="1"/>
</dbReference>
<accession>A0A0C2YIZ8</accession>
<keyword evidence="1" id="KW-0808">Transferase</keyword>
<evidence type="ECO:0008006" key="5">
    <source>
        <dbReference type="Google" id="ProtNLM"/>
    </source>
</evidence>
<dbReference type="STRING" id="686832.A0A0C2YIZ8"/>
<dbReference type="Pfam" id="PF13489">
    <property type="entry name" value="Methyltransf_23"/>
    <property type="match status" value="1"/>
</dbReference>
<dbReference type="PANTHER" id="PTHR43861">
    <property type="entry name" value="TRANS-ACONITATE 2-METHYLTRANSFERASE-RELATED"/>
    <property type="match status" value="1"/>
</dbReference>
<proteinExistence type="predicted"/>
<gene>
    <name evidence="3" type="ORF">M413DRAFT_438880</name>
</gene>
<protein>
    <recommendedName>
        <fullName evidence="5">Methyltransferase domain-containing protein</fullName>
    </recommendedName>
</protein>
<dbReference type="Gene3D" id="3.40.50.150">
    <property type="entry name" value="Vaccinia Virus protein VP39"/>
    <property type="match status" value="1"/>
</dbReference>
<dbReference type="AlphaFoldDB" id="A0A0C2YIZ8"/>
<organism evidence="3 4">
    <name type="scientific">Hebeloma cylindrosporum</name>
    <dbReference type="NCBI Taxonomy" id="76867"/>
    <lineage>
        <taxon>Eukaryota</taxon>
        <taxon>Fungi</taxon>
        <taxon>Dikarya</taxon>
        <taxon>Basidiomycota</taxon>
        <taxon>Agaricomycotina</taxon>
        <taxon>Agaricomycetes</taxon>
        <taxon>Agaricomycetidae</taxon>
        <taxon>Agaricales</taxon>
        <taxon>Agaricineae</taxon>
        <taxon>Hymenogastraceae</taxon>
        <taxon>Hebeloma</taxon>
    </lineage>
</organism>
<evidence type="ECO:0000313" key="4">
    <source>
        <dbReference type="Proteomes" id="UP000053424"/>
    </source>
</evidence>
<dbReference type="SUPFAM" id="SSF53335">
    <property type="entry name" value="S-adenosyl-L-methionine-dependent methyltransferases"/>
    <property type="match status" value="1"/>
</dbReference>
<dbReference type="InterPro" id="IPR029063">
    <property type="entry name" value="SAM-dependent_MTases_sf"/>
</dbReference>
<reference evidence="4" key="2">
    <citation type="submission" date="2015-01" db="EMBL/GenBank/DDBJ databases">
        <title>Evolutionary Origins and Diversification of the Mycorrhizal Mutualists.</title>
        <authorList>
            <consortium name="DOE Joint Genome Institute"/>
            <consortium name="Mycorrhizal Genomics Consortium"/>
            <person name="Kohler A."/>
            <person name="Kuo A."/>
            <person name="Nagy L.G."/>
            <person name="Floudas D."/>
            <person name="Copeland A."/>
            <person name="Barry K.W."/>
            <person name="Cichocki N."/>
            <person name="Veneault-Fourrey C."/>
            <person name="LaButti K."/>
            <person name="Lindquist E.A."/>
            <person name="Lipzen A."/>
            <person name="Lundell T."/>
            <person name="Morin E."/>
            <person name="Murat C."/>
            <person name="Riley R."/>
            <person name="Ohm R."/>
            <person name="Sun H."/>
            <person name="Tunlid A."/>
            <person name="Henrissat B."/>
            <person name="Grigoriev I.V."/>
            <person name="Hibbett D.S."/>
            <person name="Martin F."/>
        </authorList>
    </citation>
    <scope>NUCLEOTIDE SEQUENCE [LARGE SCALE GENOMIC DNA]</scope>
    <source>
        <strain evidence="4">h7</strain>
    </source>
</reference>
<dbReference type="GO" id="GO:0016740">
    <property type="term" value="F:transferase activity"/>
    <property type="evidence" value="ECO:0007669"/>
    <property type="project" value="UniProtKB-KW"/>
</dbReference>
<sequence>MAHHHHHEGHHHHEQTHVEHKDYVTSNKEHFDAQATSVADNPIWVELARRCAQNMLDVYPFNEESTIVMDFACNVGLLSRALAPHAKSIVGVDISQKSVDVYNDTVSKQGLNPDEMRAVCVELKGEAGELDDLKFDVVACASSYHHFASIDDITRMLAFFLKPGGVLLVTDFTRTEAQKASAGSSALIDEKYSHLVPHTNGMTEEGLRKAFDGAGLTSFEFKHLSTLTLHGAEGTLFLAKGVKPSI</sequence>
<evidence type="ECO:0000313" key="3">
    <source>
        <dbReference type="EMBL" id="KIM49738.1"/>
    </source>
</evidence>
<dbReference type="Proteomes" id="UP000053424">
    <property type="component" value="Unassembled WGS sequence"/>
</dbReference>
<dbReference type="PANTHER" id="PTHR43861:SF3">
    <property type="entry name" value="PUTATIVE (AFU_ORTHOLOGUE AFUA_2G14390)-RELATED"/>
    <property type="match status" value="1"/>
</dbReference>
<feature type="region of interest" description="Disordered" evidence="2">
    <location>
        <begin position="1"/>
        <end position="20"/>
    </location>
</feature>
<dbReference type="OrthoDB" id="3647at2759"/>
<evidence type="ECO:0000256" key="1">
    <source>
        <dbReference type="ARBA" id="ARBA00022679"/>
    </source>
</evidence>
<dbReference type="HOGENOM" id="CLU_037990_1_1_1"/>
<feature type="compositionally biased region" description="Basic residues" evidence="2">
    <location>
        <begin position="1"/>
        <end position="14"/>
    </location>
</feature>
<dbReference type="EMBL" id="KN831768">
    <property type="protein sequence ID" value="KIM49738.1"/>
    <property type="molecule type" value="Genomic_DNA"/>
</dbReference>
<name>A0A0C2YIZ8_HEBCY</name>